<keyword evidence="2" id="KW-1185">Reference proteome</keyword>
<evidence type="ECO:0000313" key="2">
    <source>
        <dbReference type="Proteomes" id="UP000248817"/>
    </source>
</evidence>
<proteinExistence type="predicted"/>
<protein>
    <submittedName>
        <fullName evidence="1">Uncharacterized protein</fullName>
    </submittedName>
</protein>
<accession>A0A2V5IMV3</accession>
<name>A0A2V5IMV3_9EURO</name>
<reference evidence="1 2" key="1">
    <citation type="submission" date="2018-02" db="EMBL/GenBank/DDBJ databases">
        <title>The genomes of Aspergillus section Nigri reveals drivers in fungal speciation.</title>
        <authorList>
            <consortium name="DOE Joint Genome Institute"/>
            <person name="Vesth T.C."/>
            <person name="Nybo J."/>
            <person name="Theobald S."/>
            <person name="Brandl J."/>
            <person name="Frisvad J.C."/>
            <person name="Nielsen K.F."/>
            <person name="Lyhne E.K."/>
            <person name="Kogle M.E."/>
            <person name="Kuo A."/>
            <person name="Riley R."/>
            <person name="Clum A."/>
            <person name="Nolan M."/>
            <person name="Lipzen A."/>
            <person name="Salamov A."/>
            <person name="Henrissat B."/>
            <person name="Wiebenga A."/>
            <person name="De vries R.P."/>
            <person name="Grigoriev I.V."/>
            <person name="Mortensen U.H."/>
            <person name="Andersen M.R."/>
            <person name="Baker S.E."/>
        </authorList>
    </citation>
    <scope>NUCLEOTIDE SEQUENCE [LARGE SCALE GENOMIC DNA]</scope>
    <source>
        <strain evidence="1 2">CBS 114.80</strain>
    </source>
</reference>
<evidence type="ECO:0000313" key="1">
    <source>
        <dbReference type="EMBL" id="PYI35604.1"/>
    </source>
</evidence>
<gene>
    <name evidence="1" type="ORF">BP00DRAFT_442391</name>
</gene>
<sequence>MAPAAPRNIQTGVCSRPSDYIFITLVDTLLVSALRQAFEGEPGFGFRVIQRPGAKEPQAVSVIKDGKCFQHILLGTLDNSDTARVLLEPRLKEMRQVAPPEWDMVLGCAYQDGKIMVWKYVRNAIGDIRVEPMEIRGVRIYNLRDSFEKGLFLGICVLIKGHIARQQSLG</sequence>
<dbReference type="AlphaFoldDB" id="A0A2V5IMV3"/>
<dbReference type="Proteomes" id="UP000248817">
    <property type="component" value="Unassembled WGS sequence"/>
</dbReference>
<organism evidence="1 2">
    <name type="scientific">Aspergillus indologenus CBS 114.80</name>
    <dbReference type="NCBI Taxonomy" id="1450541"/>
    <lineage>
        <taxon>Eukaryota</taxon>
        <taxon>Fungi</taxon>
        <taxon>Dikarya</taxon>
        <taxon>Ascomycota</taxon>
        <taxon>Pezizomycotina</taxon>
        <taxon>Eurotiomycetes</taxon>
        <taxon>Eurotiomycetidae</taxon>
        <taxon>Eurotiales</taxon>
        <taxon>Aspergillaceae</taxon>
        <taxon>Aspergillus</taxon>
        <taxon>Aspergillus subgen. Circumdati</taxon>
    </lineage>
</organism>
<dbReference type="EMBL" id="KZ825468">
    <property type="protein sequence ID" value="PYI35604.1"/>
    <property type="molecule type" value="Genomic_DNA"/>
</dbReference>